<accession>A0A0L0HVA6</accession>
<proteinExistence type="predicted"/>
<evidence type="ECO:0000256" key="5">
    <source>
        <dbReference type="SAM" id="MobiDB-lite"/>
    </source>
</evidence>
<dbReference type="AlphaFoldDB" id="A0A0L0HVA6"/>
<dbReference type="InterPro" id="IPR019823">
    <property type="entry name" value="Mechanosensitive_channel_CS"/>
</dbReference>
<dbReference type="PROSITE" id="PS01327">
    <property type="entry name" value="MSCL"/>
    <property type="match status" value="1"/>
</dbReference>
<keyword evidence="7" id="KW-1185">Reference proteome</keyword>
<gene>
    <name evidence="6" type="ORF">SPPG_00698</name>
</gene>
<dbReference type="Gene3D" id="1.10.1200.120">
    <property type="entry name" value="Large-conductance mechanosensitive channel, MscL, domain 1"/>
    <property type="match status" value="1"/>
</dbReference>
<protein>
    <submittedName>
        <fullName evidence="6">Large conductance mechanosensitive channel protein, variant</fullName>
    </submittedName>
</protein>
<organism evidence="6 7">
    <name type="scientific">Spizellomyces punctatus (strain DAOM BR117)</name>
    <dbReference type="NCBI Taxonomy" id="645134"/>
    <lineage>
        <taxon>Eukaryota</taxon>
        <taxon>Fungi</taxon>
        <taxon>Fungi incertae sedis</taxon>
        <taxon>Chytridiomycota</taxon>
        <taxon>Chytridiomycota incertae sedis</taxon>
        <taxon>Chytridiomycetes</taxon>
        <taxon>Spizellomycetales</taxon>
        <taxon>Spizellomycetaceae</taxon>
        <taxon>Spizellomyces</taxon>
    </lineage>
</organism>
<sequence>MTSSEPPPDIESGAPPRRHFPFLHNKNQQQKSNQITPEPAHATSGDQSILKDLAQELKNETNKGTKAAKGVWTNFKKFLNRGNVVDMAVGIVMGTAFTSVVNSLVNDIFLPFISLGTPTQLSNQFVLLRCPRHNGVTLPCNKTMYITPTDAKNAGAVTWNWYMTVTNTPNEAPEH</sequence>
<evidence type="ECO:0000313" key="6">
    <source>
        <dbReference type="EMBL" id="KND05017.1"/>
    </source>
</evidence>
<dbReference type="GO" id="GO:0016020">
    <property type="term" value="C:membrane"/>
    <property type="evidence" value="ECO:0007669"/>
    <property type="project" value="UniProtKB-SubCell"/>
</dbReference>
<evidence type="ECO:0000256" key="1">
    <source>
        <dbReference type="ARBA" id="ARBA00004141"/>
    </source>
</evidence>
<dbReference type="GeneID" id="27684410"/>
<comment type="subcellular location">
    <subcellularLocation>
        <location evidence="1">Membrane</location>
        <topology evidence="1">Multi-pass membrane protein</topology>
    </subcellularLocation>
</comment>
<reference evidence="6 7" key="1">
    <citation type="submission" date="2009-08" db="EMBL/GenBank/DDBJ databases">
        <title>The Genome Sequence of Spizellomyces punctatus strain DAOM BR117.</title>
        <authorList>
            <consortium name="The Broad Institute Genome Sequencing Platform"/>
            <person name="Russ C."/>
            <person name="Cuomo C."/>
            <person name="Shea T."/>
            <person name="Young S.K."/>
            <person name="Zeng Q."/>
            <person name="Koehrsen M."/>
            <person name="Haas B."/>
            <person name="Borodovsky M."/>
            <person name="Guigo R."/>
            <person name="Alvarado L."/>
            <person name="Berlin A."/>
            <person name="Bochicchio J."/>
            <person name="Borenstein D."/>
            <person name="Chapman S."/>
            <person name="Chen Z."/>
            <person name="Engels R."/>
            <person name="Freedman E."/>
            <person name="Gellesch M."/>
            <person name="Goldberg J."/>
            <person name="Griggs A."/>
            <person name="Gujja S."/>
            <person name="Heiman D."/>
            <person name="Hepburn T."/>
            <person name="Howarth C."/>
            <person name="Jen D."/>
            <person name="Larson L."/>
            <person name="Lewis B."/>
            <person name="Mehta T."/>
            <person name="Park D."/>
            <person name="Pearson M."/>
            <person name="Roberts A."/>
            <person name="Saif S."/>
            <person name="Shenoy N."/>
            <person name="Sisk P."/>
            <person name="Stolte C."/>
            <person name="Sykes S."/>
            <person name="Thomson T."/>
            <person name="Walk T."/>
            <person name="White J."/>
            <person name="Yandava C."/>
            <person name="Burger G."/>
            <person name="Gray M.W."/>
            <person name="Holland P.W.H."/>
            <person name="King N."/>
            <person name="Lang F.B.F."/>
            <person name="Roger A.J."/>
            <person name="Ruiz-Trillo I."/>
            <person name="Lander E."/>
            <person name="Nusbaum C."/>
        </authorList>
    </citation>
    <scope>NUCLEOTIDE SEQUENCE [LARGE SCALE GENOMIC DNA]</scope>
    <source>
        <strain evidence="6 7">DAOM BR117</strain>
    </source>
</reference>
<dbReference type="InterPro" id="IPR037673">
    <property type="entry name" value="MSC/AndL"/>
</dbReference>
<evidence type="ECO:0000256" key="3">
    <source>
        <dbReference type="ARBA" id="ARBA00022989"/>
    </source>
</evidence>
<evidence type="ECO:0000313" key="7">
    <source>
        <dbReference type="Proteomes" id="UP000053201"/>
    </source>
</evidence>
<dbReference type="EMBL" id="KQ257450">
    <property type="protein sequence ID" value="KND05017.1"/>
    <property type="molecule type" value="Genomic_DNA"/>
</dbReference>
<feature type="compositionally biased region" description="Polar residues" evidence="5">
    <location>
        <begin position="25"/>
        <end position="36"/>
    </location>
</feature>
<dbReference type="RefSeq" id="XP_016613056.1">
    <property type="nucleotide sequence ID" value="XM_016749026.1"/>
</dbReference>
<dbReference type="Pfam" id="PF01741">
    <property type="entry name" value="MscL"/>
    <property type="match status" value="1"/>
</dbReference>
<evidence type="ECO:0000256" key="2">
    <source>
        <dbReference type="ARBA" id="ARBA00022692"/>
    </source>
</evidence>
<keyword evidence="2" id="KW-0812">Transmembrane</keyword>
<dbReference type="SUPFAM" id="SSF81330">
    <property type="entry name" value="Gated mechanosensitive channel"/>
    <property type="match status" value="1"/>
</dbReference>
<name>A0A0L0HVA6_SPIPD</name>
<dbReference type="InterPro" id="IPR036019">
    <property type="entry name" value="MscL_channel"/>
</dbReference>
<dbReference type="VEuPathDB" id="FungiDB:SPPG_00698"/>
<dbReference type="Proteomes" id="UP000053201">
    <property type="component" value="Unassembled WGS sequence"/>
</dbReference>
<evidence type="ECO:0000256" key="4">
    <source>
        <dbReference type="ARBA" id="ARBA00023136"/>
    </source>
</evidence>
<dbReference type="GO" id="GO:0008381">
    <property type="term" value="F:mechanosensitive monoatomic ion channel activity"/>
    <property type="evidence" value="ECO:0007669"/>
    <property type="project" value="TreeGrafter"/>
</dbReference>
<keyword evidence="3" id="KW-1133">Transmembrane helix</keyword>
<keyword evidence="4" id="KW-0472">Membrane</keyword>
<dbReference type="PANTHER" id="PTHR30266">
    <property type="entry name" value="MECHANOSENSITIVE CHANNEL MSCL"/>
    <property type="match status" value="1"/>
</dbReference>
<dbReference type="PANTHER" id="PTHR30266:SF2">
    <property type="entry name" value="LARGE-CONDUCTANCE MECHANOSENSITIVE CHANNEL"/>
    <property type="match status" value="1"/>
</dbReference>
<feature type="region of interest" description="Disordered" evidence="5">
    <location>
        <begin position="1"/>
        <end position="45"/>
    </location>
</feature>
<dbReference type="OrthoDB" id="10010920at2759"/>